<reference evidence="6" key="1">
    <citation type="submission" date="2011-11" db="EMBL/GenBank/DDBJ databases">
        <title>The Genome Sequence of Fusarium oxysporum Cotton.</title>
        <authorList>
            <consortium name="The Broad Institute Genome Sequencing Platform"/>
            <person name="Ma L.-J."/>
            <person name="Gale L.R."/>
            <person name="Schwartz D.C."/>
            <person name="Zhou S."/>
            <person name="Corby-Kistler H."/>
            <person name="Young S.K."/>
            <person name="Zeng Q."/>
            <person name="Gargeya S."/>
            <person name="Fitzgerald M."/>
            <person name="Haas B."/>
            <person name="Abouelleil A."/>
            <person name="Alvarado L."/>
            <person name="Arachchi H.M."/>
            <person name="Berlin A."/>
            <person name="Brown A."/>
            <person name="Chapman S.B."/>
            <person name="Chen Z."/>
            <person name="Dunbar C."/>
            <person name="Freedman E."/>
            <person name="Gearin G."/>
            <person name="Goldberg J."/>
            <person name="Griggs A."/>
            <person name="Gujja S."/>
            <person name="Heiman D."/>
            <person name="Howarth C."/>
            <person name="Larson L."/>
            <person name="Lui A."/>
            <person name="MacDonald P.J.P."/>
            <person name="Montmayeur A."/>
            <person name="Murphy C."/>
            <person name="Neiman D."/>
            <person name="Pearson M."/>
            <person name="Priest M."/>
            <person name="Roberts A."/>
            <person name="Saif S."/>
            <person name="Shea T."/>
            <person name="Shenoy N."/>
            <person name="Sisk P."/>
            <person name="Stolte C."/>
            <person name="Sykes S."/>
            <person name="Wortman J."/>
            <person name="Nusbaum C."/>
            <person name="Birren B."/>
        </authorList>
    </citation>
    <scope>NUCLEOTIDE SEQUENCE [LARGE SCALE GENOMIC DNA]</scope>
    <source>
        <strain evidence="6">25433</strain>
    </source>
</reference>
<evidence type="ECO:0000256" key="2">
    <source>
        <dbReference type="ARBA" id="ARBA00022723"/>
    </source>
</evidence>
<dbReference type="InterPro" id="IPR001138">
    <property type="entry name" value="Zn2Cys6_DnaBD"/>
</dbReference>
<dbReference type="Gene3D" id="4.10.240.10">
    <property type="entry name" value="Zn(2)-C6 fungal-type DNA-binding domain"/>
    <property type="match status" value="1"/>
</dbReference>
<dbReference type="SMART" id="SM00906">
    <property type="entry name" value="Fungal_trans"/>
    <property type="match status" value="1"/>
</dbReference>
<organism evidence="6">
    <name type="scientific">Fusarium oxysporum f. sp. vasinfectum 25433</name>
    <dbReference type="NCBI Taxonomy" id="1089449"/>
    <lineage>
        <taxon>Eukaryota</taxon>
        <taxon>Fungi</taxon>
        <taxon>Dikarya</taxon>
        <taxon>Ascomycota</taxon>
        <taxon>Pezizomycotina</taxon>
        <taxon>Sordariomycetes</taxon>
        <taxon>Hypocreomycetidae</taxon>
        <taxon>Hypocreales</taxon>
        <taxon>Nectriaceae</taxon>
        <taxon>Fusarium</taxon>
        <taxon>Fusarium oxysporum species complex</taxon>
    </lineage>
</organism>
<feature type="domain" description="Zn(2)-C6 fungal-type" evidence="5">
    <location>
        <begin position="21"/>
        <end position="51"/>
    </location>
</feature>
<dbReference type="CDD" id="cd00067">
    <property type="entry name" value="GAL4"/>
    <property type="match status" value="1"/>
</dbReference>
<dbReference type="HOGENOM" id="CLU_013296_1_1_1"/>
<dbReference type="Pfam" id="PF00172">
    <property type="entry name" value="Zn_clus"/>
    <property type="match status" value="1"/>
</dbReference>
<sequence length="637" mass="71999">MYGAMECDTPLLRQLNGRLQACDPCRARKVACDHGQPTCSRCRKRKETCVYTVSEPRIKGPRIQRPTPPSRSGTSTPSPSAPGYLGFTSHNAVFEETRNSLSLVHGSKLDIESAARRGPRVRACLIEMPSSLREMCLFVLRNLPGPSDDVLSYRFHCRADHWIIASVKATLRSLQESFGEHLANREDTLKLEEMGLTICNNTARPLRDEYPTGQDWLDQFGCSALRWESLGLIWTYWDGSPNANPRTIATSLGYCIELARHFSTANDLLVYLCYRRATIESLITGDAGLLCWRYHADTISLMTFLGLHVGSENADYVPSLRLESKRRLAARIFTIDKVMVSFTGRPPLIGRRYFSTPLPLDIRDEDLLADQATISRARKTLDEDGWNRDGEMHSATLIRARVQIAVIKDELLEFALEDSSKATLESLSEIKARAERIVAKFPQSLIHHPEDPNSADFEVDTIYSRILIRLEHLQNLFFAERLLLRLEHSDQSRLLIISFEMVTLTLIFWTQQDRFAEVRRDFEWLLMAYAAPGGGILCLELLRPTFHGIHPDCAKLSRSTIIQKLSLLIGFLDWVKPPAPNADLCADCKAVIQGVLDHNLNAPLAGGGALETLHWGMPMQLDFNFDLLDTFDWLRAE</sequence>
<dbReference type="InterPro" id="IPR007219">
    <property type="entry name" value="XnlR_reg_dom"/>
</dbReference>
<dbReference type="EMBL" id="JH658000">
    <property type="protein sequence ID" value="EXM16389.1"/>
    <property type="molecule type" value="Genomic_DNA"/>
</dbReference>
<dbReference type="InterPro" id="IPR050613">
    <property type="entry name" value="Sec_Metabolite_Reg"/>
</dbReference>
<dbReference type="Proteomes" id="UP000030701">
    <property type="component" value="Unassembled WGS sequence"/>
</dbReference>
<dbReference type="PROSITE" id="PS00463">
    <property type="entry name" value="ZN2_CY6_FUNGAL_1"/>
    <property type="match status" value="1"/>
</dbReference>
<reference evidence="6" key="2">
    <citation type="submission" date="2012-05" db="EMBL/GenBank/DDBJ databases">
        <title>The Genome Annotation of Fusarium oxysporum Cotton.</title>
        <authorList>
            <consortium name="The Broad Institute Genomics Platform"/>
            <person name="Ma L.-J."/>
            <person name="Corby-Kistler H."/>
            <person name="Broz K."/>
            <person name="Gale L.R."/>
            <person name="Jonkers W."/>
            <person name="O'Donnell K."/>
            <person name="Ploetz R."/>
            <person name="Steinberg C."/>
            <person name="Schwartz D.C."/>
            <person name="VanEtten H."/>
            <person name="Zhou S."/>
            <person name="Young S.K."/>
            <person name="Zeng Q."/>
            <person name="Gargeya S."/>
            <person name="Fitzgerald M."/>
            <person name="Abouelleil A."/>
            <person name="Alvarado L."/>
            <person name="Chapman S.B."/>
            <person name="Gainer-Dewar J."/>
            <person name="Goldberg J."/>
            <person name="Griggs A."/>
            <person name="Gujja S."/>
            <person name="Hansen M."/>
            <person name="Howarth C."/>
            <person name="Imamovic A."/>
            <person name="Ireland A."/>
            <person name="Larimer J."/>
            <person name="McCowan C."/>
            <person name="Murphy C."/>
            <person name="Pearson M."/>
            <person name="Poon T.W."/>
            <person name="Priest M."/>
            <person name="Roberts A."/>
            <person name="Saif S."/>
            <person name="Shea T."/>
            <person name="Sykes S."/>
            <person name="Wortman J."/>
            <person name="Nusbaum C."/>
            <person name="Birren B."/>
        </authorList>
    </citation>
    <scope>NUCLEOTIDE SEQUENCE</scope>
    <source>
        <strain evidence="6">25433</strain>
    </source>
</reference>
<dbReference type="GO" id="GO:0008270">
    <property type="term" value="F:zinc ion binding"/>
    <property type="evidence" value="ECO:0007669"/>
    <property type="project" value="InterPro"/>
</dbReference>
<name>X0KS07_FUSOX</name>
<dbReference type="GO" id="GO:0006351">
    <property type="term" value="P:DNA-templated transcription"/>
    <property type="evidence" value="ECO:0007669"/>
    <property type="project" value="InterPro"/>
</dbReference>
<protein>
    <recommendedName>
        <fullName evidence="5">Zn(2)-C6 fungal-type domain-containing protein</fullName>
    </recommendedName>
</protein>
<comment type="subcellular location">
    <subcellularLocation>
        <location evidence="1">Nucleus</location>
    </subcellularLocation>
</comment>
<evidence type="ECO:0000256" key="1">
    <source>
        <dbReference type="ARBA" id="ARBA00004123"/>
    </source>
</evidence>
<dbReference type="OrthoDB" id="6612291at2759"/>
<dbReference type="SMART" id="SM00066">
    <property type="entry name" value="GAL4"/>
    <property type="match status" value="1"/>
</dbReference>
<dbReference type="CDD" id="cd12148">
    <property type="entry name" value="fungal_TF_MHR"/>
    <property type="match status" value="1"/>
</dbReference>
<dbReference type="PANTHER" id="PTHR31001:SF40">
    <property type="entry name" value="ZN(II)2CYS6 TRANSCRIPTION FACTOR (EUROFUNG)"/>
    <property type="match status" value="1"/>
</dbReference>
<feature type="compositionally biased region" description="Low complexity" evidence="4">
    <location>
        <begin position="70"/>
        <end position="82"/>
    </location>
</feature>
<evidence type="ECO:0000256" key="3">
    <source>
        <dbReference type="ARBA" id="ARBA00023242"/>
    </source>
</evidence>
<proteinExistence type="predicted"/>
<dbReference type="AlphaFoldDB" id="X0KS07"/>
<dbReference type="Pfam" id="PF04082">
    <property type="entry name" value="Fungal_trans"/>
    <property type="match status" value="1"/>
</dbReference>
<evidence type="ECO:0000313" key="6">
    <source>
        <dbReference type="EMBL" id="EXM16389.1"/>
    </source>
</evidence>
<dbReference type="PANTHER" id="PTHR31001">
    <property type="entry name" value="UNCHARACTERIZED TRANSCRIPTIONAL REGULATORY PROTEIN"/>
    <property type="match status" value="1"/>
</dbReference>
<evidence type="ECO:0000259" key="5">
    <source>
        <dbReference type="PROSITE" id="PS50048"/>
    </source>
</evidence>
<dbReference type="GO" id="GO:0003677">
    <property type="term" value="F:DNA binding"/>
    <property type="evidence" value="ECO:0007669"/>
    <property type="project" value="InterPro"/>
</dbReference>
<keyword evidence="3" id="KW-0539">Nucleus</keyword>
<accession>X0KS07</accession>
<gene>
    <name evidence="6" type="ORF">FOTG_15321</name>
</gene>
<dbReference type="GO" id="GO:0000981">
    <property type="term" value="F:DNA-binding transcription factor activity, RNA polymerase II-specific"/>
    <property type="evidence" value="ECO:0007669"/>
    <property type="project" value="InterPro"/>
</dbReference>
<feature type="region of interest" description="Disordered" evidence="4">
    <location>
        <begin position="58"/>
        <end position="82"/>
    </location>
</feature>
<evidence type="ECO:0000256" key="4">
    <source>
        <dbReference type="SAM" id="MobiDB-lite"/>
    </source>
</evidence>
<keyword evidence="2" id="KW-0479">Metal-binding</keyword>
<dbReference type="GO" id="GO:0005634">
    <property type="term" value="C:nucleus"/>
    <property type="evidence" value="ECO:0007669"/>
    <property type="project" value="UniProtKB-SubCell"/>
</dbReference>
<dbReference type="SUPFAM" id="SSF57701">
    <property type="entry name" value="Zn2/Cys6 DNA-binding domain"/>
    <property type="match status" value="1"/>
</dbReference>
<dbReference type="InterPro" id="IPR036864">
    <property type="entry name" value="Zn2-C6_fun-type_DNA-bd_sf"/>
</dbReference>
<dbReference type="PROSITE" id="PS50048">
    <property type="entry name" value="ZN2_CY6_FUNGAL_2"/>
    <property type="match status" value="1"/>
</dbReference>